<comment type="caution">
    <text evidence="4">The sequence shown here is derived from an EMBL/GenBank/DDBJ whole genome shotgun (WGS) entry which is preliminary data.</text>
</comment>
<dbReference type="Proteomes" id="UP000256321">
    <property type="component" value="Unassembled WGS sequence"/>
</dbReference>
<dbReference type="GO" id="GO:0000155">
    <property type="term" value="F:phosphorelay sensor kinase activity"/>
    <property type="evidence" value="ECO:0007669"/>
    <property type="project" value="InterPro"/>
</dbReference>
<dbReference type="AlphaFoldDB" id="A0A3D8HFP0"/>
<evidence type="ECO:0000313" key="3">
    <source>
        <dbReference type="EMBL" id="MBC8601481.1"/>
    </source>
</evidence>
<name>A0A3D8HFP0_9BACT</name>
<protein>
    <submittedName>
        <fullName evidence="3">Histidine kinase</fullName>
    </submittedName>
</protein>
<dbReference type="InterPro" id="IPR050640">
    <property type="entry name" value="Bact_2-comp_sensor_kinase"/>
</dbReference>
<reference evidence="4 5" key="1">
    <citation type="submission" date="2018-07" db="EMBL/GenBank/DDBJ databases">
        <title>Parabacteroides acidifaciens nov. sp., isolated from human feces.</title>
        <authorList>
            <person name="Wang Y.J."/>
        </authorList>
    </citation>
    <scope>NUCLEOTIDE SEQUENCE [LARGE SCALE GENOMIC DNA]</scope>
    <source>
        <strain evidence="4 5">426-9</strain>
    </source>
</reference>
<reference evidence="3 6" key="2">
    <citation type="submission" date="2020-08" db="EMBL/GenBank/DDBJ databases">
        <title>Genome public.</title>
        <authorList>
            <person name="Liu C."/>
            <person name="Sun Q."/>
        </authorList>
    </citation>
    <scope>NUCLEOTIDE SEQUENCE [LARGE SCALE GENOMIC DNA]</scope>
    <source>
        <strain evidence="3 6">426_9</strain>
    </source>
</reference>
<evidence type="ECO:0000313" key="5">
    <source>
        <dbReference type="Proteomes" id="UP000256321"/>
    </source>
</evidence>
<dbReference type="PANTHER" id="PTHR34220:SF7">
    <property type="entry name" value="SENSOR HISTIDINE KINASE YPDA"/>
    <property type="match status" value="1"/>
</dbReference>
<feature type="transmembrane region" description="Helical" evidence="1">
    <location>
        <begin position="132"/>
        <end position="157"/>
    </location>
</feature>
<keyword evidence="1" id="KW-1133">Transmembrane helix</keyword>
<feature type="transmembrane region" description="Helical" evidence="1">
    <location>
        <begin position="90"/>
        <end position="112"/>
    </location>
</feature>
<evidence type="ECO:0000259" key="2">
    <source>
        <dbReference type="Pfam" id="PF06580"/>
    </source>
</evidence>
<sequence>MLTRQKISDDILMNFLMAPRYRIYRHLILIFFVMMISINLAHFTFYEDNVFFRRAILLESAGSLMLFLAAIYLNIYVLIPRLMLKKKYGLYGLTLFLVVSVLLSAAFLYDYYTYTSYGVEFGQYSYFYKNRFFPLEIVSNFLLFLICCIGPSMITLLRHWLDYGQRASKLKKEKLHSELEQLKNQVSPQFLLNMLSKATELAVVDPRQTSAILVQLGKLLRYQLYDSSREKVFFSADLSFLENFLNLEKMLNPMLCFTITKEGPVNYLLVPPLLFIPFVEYFIYQSERIEKEYYIHLAFRVEKGELLFSCASSVRHRDISKLDNIRRRLELLYETYSLEEVQGDTENRINMHLTLSR</sequence>
<dbReference type="Pfam" id="PF06580">
    <property type="entry name" value="His_kinase"/>
    <property type="match status" value="1"/>
</dbReference>
<keyword evidence="3" id="KW-0418">Kinase</keyword>
<dbReference type="PANTHER" id="PTHR34220">
    <property type="entry name" value="SENSOR HISTIDINE KINASE YPDA"/>
    <property type="match status" value="1"/>
</dbReference>
<evidence type="ECO:0000313" key="6">
    <source>
        <dbReference type="Proteomes" id="UP000629596"/>
    </source>
</evidence>
<accession>A0A3D8HFP0</accession>
<dbReference type="GO" id="GO:0016020">
    <property type="term" value="C:membrane"/>
    <property type="evidence" value="ECO:0007669"/>
    <property type="project" value="InterPro"/>
</dbReference>
<organism evidence="4 5">
    <name type="scientific">Parabacteroides acidifaciens</name>
    <dbReference type="NCBI Taxonomy" id="2290935"/>
    <lineage>
        <taxon>Bacteria</taxon>
        <taxon>Pseudomonadati</taxon>
        <taxon>Bacteroidota</taxon>
        <taxon>Bacteroidia</taxon>
        <taxon>Bacteroidales</taxon>
        <taxon>Tannerellaceae</taxon>
        <taxon>Parabacteroides</taxon>
    </lineage>
</organism>
<dbReference type="InterPro" id="IPR010559">
    <property type="entry name" value="Sig_transdc_His_kin_internal"/>
</dbReference>
<feature type="domain" description="Signal transduction histidine kinase internal region" evidence="2">
    <location>
        <begin position="177"/>
        <end position="250"/>
    </location>
</feature>
<proteinExistence type="predicted"/>
<keyword evidence="6" id="KW-1185">Reference proteome</keyword>
<dbReference type="EMBL" id="QREV01000012">
    <property type="protein sequence ID" value="RDU49804.1"/>
    <property type="molecule type" value="Genomic_DNA"/>
</dbReference>
<evidence type="ECO:0000256" key="1">
    <source>
        <dbReference type="SAM" id="Phobius"/>
    </source>
</evidence>
<dbReference type="RefSeq" id="WP_115498972.1">
    <property type="nucleotide sequence ID" value="NZ_JACRTI010000012.1"/>
</dbReference>
<dbReference type="Proteomes" id="UP000629596">
    <property type="component" value="Unassembled WGS sequence"/>
</dbReference>
<evidence type="ECO:0000313" key="4">
    <source>
        <dbReference type="EMBL" id="RDU49804.1"/>
    </source>
</evidence>
<feature type="transmembrane region" description="Helical" evidence="1">
    <location>
        <begin position="55"/>
        <end position="78"/>
    </location>
</feature>
<feature type="transmembrane region" description="Helical" evidence="1">
    <location>
        <begin position="23"/>
        <end position="43"/>
    </location>
</feature>
<dbReference type="EMBL" id="JACRTI010000012">
    <property type="protein sequence ID" value="MBC8601481.1"/>
    <property type="molecule type" value="Genomic_DNA"/>
</dbReference>
<gene>
    <name evidence="4" type="ORF">DWU89_07220</name>
    <name evidence="3" type="ORF">H8784_07055</name>
</gene>
<keyword evidence="1" id="KW-0472">Membrane</keyword>
<keyword evidence="1" id="KW-0812">Transmembrane</keyword>
<keyword evidence="3" id="KW-0808">Transferase</keyword>